<dbReference type="InterPro" id="IPR043128">
    <property type="entry name" value="Rev_trsase/Diguanyl_cyclase"/>
</dbReference>
<dbReference type="InterPro" id="IPR000160">
    <property type="entry name" value="GGDEF_dom"/>
</dbReference>
<feature type="domain" description="HD" evidence="3">
    <location>
        <begin position="389"/>
        <end position="510"/>
    </location>
</feature>
<evidence type="ECO:0000313" key="6">
    <source>
        <dbReference type="Proteomes" id="UP000585272"/>
    </source>
</evidence>
<dbReference type="AlphaFoldDB" id="A0A840IDV6"/>
<dbReference type="InterPro" id="IPR029787">
    <property type="entry name" value="Nucleotide_cyclase"/>
</dbReference>
<dbReference type="PROSITE" id="PS51831">
    <property type="entry name" value="HD"/>
    <property type="match status" value="1"/>
</dbReference>
<dbReference type="SUPFAM" id="SSF109604">
    <property type="entry name" value="HD-domain/PDEase-like"/>
    <property type="match status" value="1"/>
</dbReference>
<dbReference type="PROSITE" id="PS51832">
    <property type="entry name" value="HD_GYP"/>
    <property type="match status" value="1"/>
</dbReference>
<dbReference type="InterPro" id="IPR006674">
    <property type="entry name" value="HD_domain"/>
</dbReference>
<dbReference type="Proteomes" id="UP000585272">
    <property type="component" value="Unassembled WGS sequence"/>
</dbReference>
<proteinExistence type="predicted"/>
<evidence type="ECO:0000259" key="3">
    <source>
        <dbReference type="PROSITE" id="PS51831"/>
    </source>
</evidence>
<dbReference type="PROSITE" id="PS50887">
    <property type="entry name" value="GGDEF"/>
    <property type="match status" value="1"/>
</dbReference>
<dbReference type="SMART" id="SM00065">
    <property type="entry name" value="GAF"/>
    <property type="match status" value="1"/>
</dbReference>
<dbReference type="Gene3D" id="3.30.450.40">
    <property type="match status" value="1"/>
</dbReference>
<accession>A0A840IDV6</accession>
<evidence type="ECO:0000259" key="4">
    <source>
        <dbReference type="PROSITE" id="PS51832"/>
    </source>
</evidence>
<dbReference type="Pfam" id="PF13487">
    <property type="entry name" value="HD_5"/>
    <property type="match status" value="1"/>
</dbReference>
<dbReference type="InterPro" id="IPR029016">
    <property type="entry name" value="GAF-like_dom_sf"/>
</dbReference>
<dbReference type="Pfam" id="PF01590">
    <property type="entry name" value="GAF"/>
    <property type="match status" value="1"/>
</dbReference>
<evidence type="ECO:0000256" key="1">
    <source>
        <dbReference type="SAM" id="MobiDB-lite"/>
    </source>
</evidence>
<dbReference type="SUPFAM" id="SSF55781">
    <property type="entry name" value="GAF domain-like"/>
    <property type="match status" value="1"/>
</dbReference>
<dbReference type="Gene3D" id="1.10.3210.10">
    <property type="entry name" value="Hypothetical protein af1432"/>
    <property type="match status" value="1"/>
</dbReference>
<feature type="domain" description="HD-GYP" evidence="4">
    <location>
        <begin position="367"/>
        <end position="563"/>
    </location>
</feature>
<dbReference type="SUPFAM" id="SSF55073">
    <property type="entry name" value="Nucleotide cyclase"/>
    <property type="match status" value="1"/>
</dbReference>
<gene>
    <name evidence="5" type="ORF">BDZ31_002746</name>
</gene>
<dbReference type="InterPro" id="IPR037522">
    <property type="entry name" value="HD_GYP_dom"/>
</dbReference>
<sequence length="568" mass="60894">MEGAGPKSTGEWSGIERGGREPERGSARIVAALSRIASAVARQVPPPRLFAQVAQEVAHVHGVEGAAVFRFDGEREVRVVGMWNEHPVALFHTGEAVPDRDAFAELRRTRGPVAGHVDGDPRTSSLWDLGRRSWLQVPIHVEGRLWGALGLSSSRLDAFDDVATSRHVEFAELLSVAIGNADAHDRLARLAATDPVTGLANHRVFHATLREQAAEAARHGRTLSVAVLDLDRFRDVNDLHGHLTGDAILAQVGRRIEAAVEPGRLLARIGGDEFALVLPGLTRHEARAEVERACAAVARAPFGEAGCELTASAGLADLDAAGHGELLFACADGALYWAKLNGRDLVCTFDASIVSELSPTDRAETLLRRQTLAGITALARAIDAKDPSTRQHSERVADLSEQLGRACGWSERRIRALREAALVHDVGKIGVPDAILLNGDRLTPEQQAVVRRHAALGADILQDVLTDEQVAWVRAHHERPDGDGYPDGLRAHEIPLGAALLSVADAIDVMTVGRVYSAPIPLAEAIARVERLVGEQFMAAPAIALRTLHRAGALEEWDRVPGDDAGSA</sequence>
<protein>
    <submittedName>
        <fullName evidence="5">Diguanylate cyclase (GGDEF)-like protein</fullName>
    </submittedName>
</protein>
<evidence type="ECO:0000259" key="2">
    <source>
        <dbReference type="PROSITE" id="PS50887"/>
    </source>
</evidence>
<dbReference type="PANTHER" id="PTHR45138:SF9">
    <property type="entry name" value="DIGUANYLATE CYCLASE DGCM-RELATED"/>
    <property type="match status" value="1"/>
</dbReference>
<dbReference type="SMART" id="SM00471">
    <property type="entry name" value="HDc"/>
    <property type="match status" value="1"/>
</dbReference>
<dbReference type="EMBL" id="JACHNU010000003">
    <property type="protein sequence ID" value="MBB4663157.1"/>
    <property type="molecule type" value="Genomic_DNA"/>
</dbReference>
<dbReference type="PANTHER" id="PTHR45138">
    <property type="entry name" value="REGULATORY COMPONENTS OF SENSORY TRANSDUCTION SYSTEM"/>
    <property type="match status" value="1"/>
</dbReference>
<dbReference type="InterPro" id="IPR003018">
    <property type="entry name" value="GAF"/>
</dbReference>
<keyword evidence="6" id="KW-1185">Reference proteome</keyword>
<name>A0A840IDV6_9ACTN</name>
<dbReference type="CDD" id="cd01949">
    <property type="entry name" value="GGDEF"/>
    <property type="match status" value="1"/>
</dbReference>
<dbReference type="NCBIfam" id="TIGR00254">
    <property type="entry name" value="GGDEF"/>
    <property type="match status" value="1"/>
</dbReference>
<dbReference type="Gene3D" id="3.30.70.270">
    <property type="match status" value="1"/>
</dbReference>
<dbReference type="InterPro" id="IPR003607">
    <property type="entry name" value="HD/PDEase_dom"/>
</dbReference>
<organism evidence="5 6">
    <name type="scientific">Conexibacter arvalis</name>
    <dbReference type="NCBI Taxonomy" id="912552"/>
    <lineage>
        <taxon>Bacteria</taxon>
        <taxon>Bacillati</taxon>
        <taxon>Actinomycetota</taxon>
        <taxon>Thermoleophilia</taxon>
        <taxon>Solirubrobacterales</taxon>
        <taxon>Conexibacteraceae</taxon>
        <taxon>Conexibacter</taxon>
    </lineage>
</organism>
<comment type="caution">
    <text evidence="5">The sequence shown here is derived from an EMBL/GenBank/DDBJ whole genome shotgun (WGS) entry which is preliminary data.</text>
</comment>
<dbReference type="InterPro" id="IPR050469">
    <property type="entry name" value="Diguanylate_Cyclase"/>
</dbReference>
<dbReference type="RefSeq" id="WP_183342885.1">
    <property type="nucleotide sequence ID" value="NZ_JACHNU010000003.1"/>
</dbReference>
<dbReference type="GO" id="GO:0052621">
    <property type="term" value="F:diguanylate cyclase activity"/>
    <property type="evidence" value="ECO:0007669"/>
    <property type="project" value="TreeGrafter"/>
</dbReference>
<evidence type="ECO:0000313" key="5">
    <source>
        <dbReference type="EMBL" id="MBB4663157.1"/>
    </source>
</evidence>
<feature type="domain" description="GGDEF" evidence="2">
    <location>
        <begin position="221"/>
        <end position="351"/>
    </location>
</feature>
<reference evidence="5 6" key="1">
    <citation type="submission" date="2020-08" db="EMBL/GenBank/DDBJ databases">
        <title>Genomic Encyclopedia of Archaeal and Bacterial Type Strains, Phase II (KMG-II): from individual species to whole genera.</title>
        <authorList>
            <person name="Goeker M."/>
        </authorList>
    </citation>
    <scope>NUCLEOTIDE SEQUENCE [LARGE SCALE GENOMIC DNA]</scope>
    <source>
        <strain evidence="5 6">DSM 23288</strain>
    </source>
</reference>
<dbReference type="CDD" id="cd00077">
    <property type="entry name" value="HDc"/>
    <property type="match status" value="1"/>
</dbReference>
<dbReference type="SMART" id="SM00267">
    <property type="entry name" value="GGDEF"/>
    <property type="match status" value="1"/>
</dbReference>
<feature type="region of interest" description="Disordered" evidence="1">
    <location>
        <begin position="1"/>
        <end position="24"/>
    </location>
</feature>
<dbReference type="Pfam" id="PF00990">
    <property type="entry name" value="GGDEF"/>
    <property type="match status" value="1"/>
</dbReference>